<reference evidence="2" key="1">
    <citation type="submission" date="2020-02" db="EMBL/GenBank/DDBJ databases">
        <authorList>
            <person name="Palmer J.M."/>
        </authorList>
    </citation>
    <scope>NUCLEOTIDE SEQUENCE</scope>
    <source>
        <strain evidence="2">EPUS1.4</strain>
        <tissue evidence="2">Thallus</tissue>
    </source>
</reference>
<comment type="caution">
    <text evidence="2">The sequence shown here is derived from an EMBL/GenBank/DDBJ whole genome shotgun (WGS) entry which is preliminary data.</text>
</comment>
<evidence type="ECO:0000313" key="3">
    <source>
        <dbReference type="Proteomes" id="UP000606974"/>
    </source>
</evidence>
<proteinExistence type="predicted"/>
<evidence type="ECO:0000256" key="1">
    <source>
        <dbReference type="SAM" id="MobiDB-lite"/>
    </source>
</evidence>
<protein>
    <submittedName>
        <fullName evidence="2">Uncharacterized protein</fullName>
    </submittedName>
</protein>
<feature type="compositionally biased region" description="Polar residues" evidence="1">
    <location>
        <begin position="54"/>
        <end position="65"/>
    </location>
</feature>
<feature type="region of interest" description="Disordered" evidence="1">
    <location>
        <begin position="1"/>
        <end position="31"/>
    </location>
</feature>
<gene>
    <name evidence="2" type="ORF">GJ744_003246</name>
</gene>
<name>A0A8H7A706_9EURO</name>
<evidence type="ECO:0000313" key="2">
    <source>
        <dbReference type="EMBL" id="KAF7503805.1"/>
    </source>
</evidence>
<dbReference type="AlphaFoldDB" id="A0A8H7A706"/>
<dbReference type="EMBL" id="JAACFV010000161">
    <property type="protein sequence ID" value="KAF7503805.1"/>
    <property type="molecule type" value="Genomic_DNA"/>
</dbReference>
<dbReference type="Proteomes" id="UP000606974">
    <property type="component" value="Unassembled WGS sequence"/>
</dbReference>
<feature type="compositionally biased region" description="Polar residues" evidence="1">
    <location>
        <begin position="7"/>
        <end position="29"/>
    </location>
</feature>
<keyword evidence="3" id="KW-1185">Reference proteome</keyword>
<accession>A0A8H7A706</accession>
<feature type="region of interest" description="Disordered" evidence="1">
    <location>
        <begin position="48"/>
        <end position="100"/>
    </location>
</feature>
<organism evidence="2 3">
    <name type="scientific">Endocarpon pusillum</name>
    <dbReference type="NCBI Taxonomy" id="364733"/>
    <lineage>
        <taxon>Eukaryota</taxon>
        <taxon>Fungi</taxon>
        <taxon>Dikarya</taxon>
        <taxon>Ascomycota</taxon>
        <taxon>Pezizomycotina</taxon>
        <taxon>Eurotiomycetes</taxon>
        <taxon>Chaetothyriomycetidae</taxon>
        <taxon>Verrucariales</taxon>
        <taxon>Verrucariaceae</taxon>
        <taxon>Endocarpon</taxon>
    </lineage>
</organism>
<sequence>MQPPPRSRSSSLTAHANEDTTLGGPTQVSPPLAGFNWESLLYPLPMDEKPMTEGINSAQSPSMKRQPSRCMKLSVPRYGAENPQKIRKPRLQKNGRGPAAHIRKVALNPARGTRSHREIRLYELDRNGVANDVTNG</sequence>